<sequence length="110" mass="12567">MDQPTDVTLQPTGWARSESSDSVHAADQVRKVRSRRVDEDGWSLQERIATLLTWNDGARLLAEKLYVRFQGRCEELPQLLERLEGRWGFPGRLLPLLWAQATAQLLAPQV</sequence>
<feature type="region of interest" description="Disordered" evidence="1">
    <location>
        <begin position="1"/>
        <end position="27"/>
    </location>
</feature>
<name>A0A812U7L6_9DINO</name>
<feature type="compositionally biased region" description="Polar residues" evidence="1">
    <location>
        <begin position="1"/>
        <end position="11"/>
    </location>
</feature>
<dbReference type="Proteomes" id="UP000604046">
    <property type="component" value="Unassembled WGS sequence"/>
</dbReference>
<evidence type="ECO:0000313" key="3">
    <source>
        <dbReference type="Proteomes" id="UP000604046"/>
    </source>
</evidence>
<gene>
    <name evidence="2" type="ORF">SNAT2548_LOCUS31226</name>
</gene>
<keyword evidence="3" id="KW-1185">Reference proteome</keyword>
<evidence type="ECO:0000256" key="1">
    <source>
        <dbReference type="SAM" id="MobiDB-lite"/>
    </source>
</evidence>
<dbReference type="AlphaFoldDB" id="A0A812U7L6"/>
<dbReference type="EMBL" id="CAJNDS010002646">
    <property type="protein sequence ID" value="CAE7555697.1"/>
    <property type="molecule type" value="Genomic_DNA"/>
</dbReference>
<evidence type="ECO:0000313" key="2">
    <source>
        <dbReference type="EMBL" id="CAE7555697.1"/>
    </source>
</evidence>
<protein>
    <submittedName>
        <fullName evidence="2">Uncharacterized protein</fullName>
    </submittedName>
</protein>
<organism evidence="2 3">
    <name type="scientific">Symbiodinium natans</name>
    <dbReference type="NCBI Taxonomy" id="878477"/>
    <lineage>
        <taxon>Eukaryota</taxon>
        <taxon>Sar</taxon>
        <taxon>Alveolata</taxon>
        <taxon>Dinophyceae</taxon>
        <taxon>Suessiales</taxon>
        <taxon>Symbiodiniaceae</taxon>
        <taxon>Symbiodinium</taxon>
    </lineage>
</organism>
<accession>A0A812U7L6</accession>
<proteinExistence type="predicted"/>
<reference evidence="2" key="1">
    <citation type="submission" date="2021-02" db="EMBL/GenBank/DDBJ databases">
        <authorList>
            <person name="Dougan E. K."/>
            <person name="Rhodes N."/>
            <person name="Thang M."/>
            <person name="Chan C."/>
        </authorList>
    </citation>
    <scope>NUCLEOTIDE SEQUENCE</scope>
</reference>
<comment type="caution">
    <text evidence="2">The sequence shown here is derived from an EMBL/GenBank/DDBJ whole genome shotgun (WGS) entry which is preliminary data.</text>
</comment>